<evidence type="ECO:0000256" key="3">
    <source>
        <dbReference type="ARBA" id="ARBA00022723"/>
    </source>
</evidence>
<dbReference type="InterPro" id="IPR050196">
    <property type="entry name" value="Cytochrome_P450_Monoox"/>
</dbReference>
<dbReference type="SUPFAM" id="SSF48264">
    <property type="entry name" value="Cytochrome P450"/>
    <property type="match status" value="1"/>
</dbReference>
<dbReference type="EMBL" id="JAGGMS010000001">
    <property type="protein sequence ID" value="MBP2185829.1"/>
    <property type="molecule type" value="Genomic_DNA"/>
</dbReference>
<evidence type="ECO:0000256" key="5">
    <source>
        <dbReference type="ARBA" id="ARBA00023004"/>
    </source>
</evidence>
<dbReference type="RefSeq" id="WP_209668666.1">
    <property type="nucleotide sequence ID" value="NZ_JAGGMS010000001.1"/>
</dbReference>
<keyword evidence="3" id="KW-0479">Metal-binding</keyword>
<keyword evidence="6" id="KW-0503">Monooxygenase</keyword>
<proteinExistence type="inferred from homology"/>
<evidence type="ECO:0000256" key="1">
    <source>
        <dbReference type="ARBA" id="ARBA00010617"/>
    </source>
</evidence>
<keyword evidence="8" id="KW-1185">Reference proteome</keyword>
<dbReference type="InterPro" id="IPR001128">
    <property type="entry name" value="Cyt_P450"/>
</dbReference>
<dbReference type="PANTHER" id="PTHR24291">
    <property type="entry name" value="CYTOCHROME P450 FAMILY 4"/>
    <property type="match status" value="1"/>
</dbReference>
<keyword evidence="5" id="KW-0408">Iron</keyword>
<name>A0ABS4Q405_9PSEU</name>
<dbReference type="InterPro" id="IPR036396">
    <property type="entry name" value="Cyt_P450_sf"/>
</dbReference>
<keyword evidence="2" id="KW-0349">Heme</keyword>
<comment type="caution">
    <text evidence="7">The sequence shown here is derived from an EMBL/GenBank/DDBJ whole genome shotgun (WGS) entry which is preliminary data.</text>
</comment>
<evidence type="ECO:0000313" key="7">
    <source>
        <dbReference type="EMBL" id="MBP2185829.1"/>
    </source>
</evidence>
<evidence type="ECO:0000256" key="6">
    <source>
        <dbReference type="ARBA" id="ARBA00023033"/>
    </source>
</evidence>
<dbReference type="Gene3D" id="1.10.630.10">
    <property type="entry name" value="Cytochrome P450"/>
    <property type="match status" value="1"/>
</dbReference>
<keyword evidence="4" id="KW-0560">Oxidoreductase</keyword>
<evidence type="ECO:0000313" key="8">
    <source>
        <dbReference type="Proteomes" id="UP000741013"/>
    </source>
</evidence>
<gene>
    <name evidence="7" type="ORF">JOM49_007355</name>
</gene>
<organism evidence="7 8">
    <name type="scientific">Amycolatopsis magusensis</name>
    <dbReference type="NCBI Taxonomy" id="882444"/>
    <lineage>
        <taxon>Bacteria</taxon>
        <taxon>Bacillati</taxon>
        <taxon>Actinomycetota</taxon>
        <taxon>Actinomycetes</taxon>
        <taxon>Pseudonocardiales</taxon>
        <taxon>Pseudonocardiaceae</taxon>
        <taxon>Amycolatopsis</taxon>
    </lineage>
</organism>
<dbReference type="Pfam" id="PF00067">
    <property type="entry name" value="p450"/>
    <property type="match status" value="1"/>
</dbReference>
<evidence type="ECO:0000256" key="4">
    <source>
        <dbReference type="ARBA" id="ARBA00023002"/>
    </source>
</evidence>
<reference evidence="7 8" key="1">
    <citation type="submission" date="2021-03" db="EMBL/GenBank/DDBJ databases">
        <title>Sequencing the genomes of 1000 actinobacteria strains.</title>
        <authorList>
            <person name="Klenk H.-P."/>
        </authorList>
    </citation>
    <scope>NUCLEOTIDE SEQUENCE [LARGE SCALE GENOMIC DNA]</scope>
    <source>
        <strain evidence="7 8">DSM 45510</strain>
    </source>
</reference>
<accession>A0ABS4Q405</accession>
<evidence type="ECO:0000256" key="2">
    <source>
        <dbReference type="ARBA" id="ARBA00022617"/>
    </source>
</evidence>
<protein>
    <submittedName>
        <fullName evidence="7">Cytochrome P450</fullName>
    </submittedName>
</protein>
<sequence>MPRPTAEDHGLSTLSTAEALRVFGGVALPTIAGGVIKRLPPMMAAAEKLRVDEGADRVLRRLRDRHGDGPLLIKAPGRTFVLPLSSADAGRVLDESPSPFTPANLEKNAALSHFQPHGVLISRGAERDVRRQFNENVLETGEPLHHIAPAVAEKVHEEAGRMLELAEVGGRLDWDAFNLAWWRIVRRVALGDAARDDHRTTDLLARLRLRANLAYGLKKNKAVREELNQRLRAHLARAEKDSLAGVVAQAPAQPETDPVGQLPHWLFAFDAAGITSYRALALLATHAAEREKARQDQGPLLPYLRGCQLESVRLWPTTPMILRDSTKDTEWDGGTLPAGSTVVIFAPFFHRDEEELPFADQFVPEIWLDGRAKQHPALVPFSAGPAECPGRNLVLLVTSTLLSALLQRADFTMVSRPRLDPAQQLPSTFDNFSLEFDVTARRPRP</sequence>
<dbReference type="PANTHER" id="PTHR24291:SF50">
    <property type="entry name" value="BIFUNCTIONAL ALBAFLAVENONE MONOOXYGENASE_TERPENE SYNTHASE"/>
    <property type="match status" value="1"/>
</dbReference>
<comment type="similarity">
    <text evidence="1">Belongs to the cytochrome P450 family.</text>
</comment>
<dbReference type="Proteomes" id="UP000741013">
    <property type="component" value="Unassembled WGS sequence"/>
</dbReference>